<reference evidence="1" key="1">
    <citation type="submission" date="2023-07" db="EMBL/GenBank/DDBJ databases">
        <title>Black Yeasts Isolated from many extreme environments.</title>
        <authorList>
            <person name="Coleine C."/>
            <person name="Stajich J.E."/>
            <person name="Selbmann L."/>
        </authorList>
    </citation>
    <scope>NUCLEOTIDE SEQUENCE</scope>
    <source>
        <strain evidence="1">CCFEE 5714</strain>
    </source>
</reference>
<name>A0ACC3MFZ5_9PEZI</name>
<sequence length="424" mass="47235">MQRYLQEPDRSWFYADPIYHGGPSHSAPSLDVGPLTHVDETSYHPNRLPSPSSSGPSVSNTSSAWSDRQGTPLSSPGPSVVACTPRIRYAEDVPSRYGGDAGVQEAKGAIVSPCVALHEVQYMADEQPENTAIDDPQVPCYMAFPQEGYQPIELDAEVTRNESINDSVVTYSSGSCADSPNLRHRRATTTHSKSSSRGQSRVTKRPAAAKRSSSDQTKTTNNGNGNGTCGHSSSNKTFPCLFATYGCGSSFGSKNEWKRHVNTQHMRTGYWHCDRCDGGDRKPNDFNRKDLFMQHVRRMHPLEAAETKATKTKSKESRSPKKEYEDCELTAIATSCYRTIRSPPEESGCHFCEMKFRGPSTWDERLEHMGRHLECAKKEQDKPVDPKDWQEDTVLHSWLVHEGIVVASGKRWTLADRRLETGYG</sequence>
<comment type="caution">
    <text evidence="1">The sequence shown here is derived from an EMBL/GenBank/DDBJ whole genome shotgun (WGS) entry which is preliminary data.</text>
</comment>
<dbReference type="EMBL" id="JAUTXU010000289">
    <property type="protein sequence ID" value="KAK3687066.1"/>
    <property type="molecule type" value="Genomic_DNA"/>
</dbReference>
<dbReference type="Proteomes" id="UP001281147">
    <property type="component" value="Unassembled WGS sequence"/>
</dbReference>
<proteinExistence type="predicted"/>
<protein>
    <submittedName>
        <fullName evidence="1">Uncharacterized protein</fullName>
    </submittedName>
</protein>
<keyword evidence="2" id="KW-1185">Reference proteome</keyword>
<organism evidence="1 2">
    <name type="scientific">Vermiconidia calcicola</name>
    <dbReference type="NCBI Taxonomy" id="1690605"/>
    <lineage>
        <taxon>Eukaryota</taxon>
        <taxon>Fungi</taxon>
        <taxon>Dikarya</taxon>
        <taxon>Ascomycota</taxon>
        <taxon>Pezizomycotina</taxon>
        <taxon>Dothideomycetes</taxon>
        <taxon>Dothideomycetidae</taxon>
        <taxon>Mycosphaerellales</taxon>
        <taxon>Extremaceae</taxon>
        <taxon>Vermiconidia</taxon>
    </lineage>
</organism>
<evidence type="ECO:0000313" key="2">
    <source>
        <dbReference type="Proteomes" id="UP001281147"/>
    </source>
</evidence>
<gene>
    <name evidence="1" type="ORF">LTR37_019180</name>
</gene>
<evidence type="ECO:0000313" key="1">
    <source>
        <dbReference type="EMBL" id="KAK3687066.1"/>
    </source>
</evidence>
<accession>A0ACC3MFZ5</accession>